<gene>
    <name evidence="2" type="ORF">GGQ59_000542</name>
</gene>
<dbReference type="InterPro" id="IPR003593">
    <property type="entry name" value="AAA+_ATPase"/>
</dbReference>
<dbReference type="InterPro" id="IPR027417">
    <property type="entry name" value="P-loop_NTPase"/>
</dbReference>
<organism evidence="2 3">
    <name type="scientific">Parvularcula dongshanensis</name>
    <dbReference type="NCBI Taxonomy" id="1173995"/>
    <lineage>
        <taxon>Bacteria</taxon>
        <taxon>Pseudomonadati</taxon>
        <taxon>Pseudomonadota</taxon>
        <taxon>Alphaproteobacteria</taxon>
        <taxon>Parvularculales</taxon>
        <taxon>Parvularculaceae</taxon>
        <taxon>Parvularcula</taxon>
    </lineage>
</organism>
<dbReference type="Pfam" id="PF13401">
    <property type="entry name" value="AAA_22"/>
    <property type="match status" value="1"/>
</dbReference>
<accession>A0A840I1E5</accession>
<dbReference type="Proteomes" id="UP000563524">
    <property type="component" value="Unassembled WGS sequence"/>
</dbReference>
<sequence>MYEAHFNLGRKPFATYPEPDMMYWAEGHKMARTMLVYGLTATNGIVVITGEIGSGKTTLLSDIIERNESGHILGRLNGAIGLGNDVAAWVLYGFGMDTGTVSATTSMGRLQDFLRQVQARGRKAVLFIDEAQLLPEHVIEELRLLSDMQIGMQPVLQLVLLGQPELANKLNSPNLLQFRQRIVSHYHLKAFAPSETREYVISRLHKAGGTESLFTPEAMEGIHARTDGIPRRINKLCDTAFVYAYAQGMDRISKEVLDKVVSDRSDHGLLDIN</sequence>
<dbReference type="GO" id="GO:0016887">
    <property type="term" value="F:ATP hydrolysis activity"/>
    <property type="evidence" value="ECO:0007669"/>
    <property type="project" value="InterPro"/>
</dbReference>
<dbReference type="PANTHER" id="PTHR35894:SF5">
    <property type="entry name" value="MU-LIKE PROPHAGE FLUMU DNA TRANSPOSITION PROTEIN B"/>
    <property type="match status" value="1"/>
</dbReference>
<dbReference type="Gene3D" id="3.40.50.300">
    <property type="entry name" value="P-loop containing nucleotide triphosphate hydrolases"/>
    <property type="match status" value="1"/>
</dbReference>
<evidence type="ECO:0000313" key="3">
    <source>
        <dbReference type="Proteomes" id="UP000563524"/>
    </source>
</evidence>
<dbReference type="InterPro" id="IPR049945">
    <property type="entry name" value="AAA_22"/>
</dbReference>
<dbReference type="SMART" id="SM00382">
    <property type="entry name" value="AAA"/>
    <property type="match status" value="1"/>
</dbReference>
<dbReference type="AlphaFoldDB" id="A0A840I1E5"/>
<dbReference type="InterPro" id="IPR052026">
    <property type="entry name" value="ExeA_AAA_ATPase_DNA-bind"/>
</dbReference>
<evidence type="ECO:0000313" key="2">
    <source>
        <dbReference type="EMBL" id="MBB4658042.1"/>
    </source>
</evidence>
<keyword evidence="3" id="KW-1185">Reference proteome</keyword>
<dbReference type="PANTHER" id="PTHR35894">
    <property type="entry name" value="GENERAL SECRETION PATHWAY PROTEIN A-RELATED"/>
    <property type="match status" value="1"/>
</dbReference>
<dbReference type="SUPFAM" id="SSF52540">
    <property type="entry name" value="P-loop containing nucleoside triphosphate hydrolases"/>
    <property type="match status" value="1"/>
</dbReference>
<feature type="domain" description="AAA+ ATPase" evidence="1">
    <location>
        <begin position="42"/>
        <end position="271"/>
    </location>
</feature>
<proteinExistence type="predicted"/>
<dbReference type="EMBL" id="JACHOB010000001">
    <property type="protein sequence ID" value="MBB4658042.1"/>
    <property type="molecule type" value="Genomic_DNA"/>
</dbReference>
<protein>
    <submittedName>
        <fullName evidence="2">Type II secretory pathway predicted ATPase ExeA</fullName>
    </submittedName>
</protein>
<comment type="caution">
    <text evidence="2">The sequence shown here is derived from an EMBL/GenBank/DDBJ whole genome shotgun (WGS) entry which is preliminary data.</text>
</comment>
<dbReference type="RefSeq" id="WP_183815584.1">
    <property type="nucleotide sequence ID" value="NZ_JACHOB010000001.1"/>
</dbReference>
<name>A0A840I1E5_9PROT</name>
<reference evidence="2 3" key="1">
    <citation type="submission" date="2020-08" db="EMBL/GenBank/DDBJ databases">
        <title>Genomic Encyclopedia of Type Strains, Phase IV (KMG-IV): sequencing the most valuable type-strain genomes for metagenomic binning, comparative biology and taxonomic classification.</title>
        <authorList>
            <person name="Goeker M."/>
        </authorList>
    </citation>
    <scope>NUCLEOTIDE SEQUENCE [LARGE SCALE GENOMIC DNA]</scope>
    <source>
        <strain evidence="2 3">DSM 102850</strain>
    </source>
</reference>
<evidence type="ECO:0000259" key="1">
    <source>
        <dbReference type="SMART" id="SM00382"/>
    </source>
</evidence>